<evidence type="ECO:0000256" key="1">
    <source>
        <dbReference type="ARBA" id="ARBA00004454"/>
    </source>
</evidence>
<sequence length="1191" mass="132906">MGGGSRTSDHLPPELADEGETASTSSSTSDYHPDDSPLSASSGITESITDSASEEESAARDNRRWCKAYFDVLQSYRNSAQRAGLLRDAKDLILRHKPGDWIEEAGGTTAGDYEIPEAITLLLVGPRGSGKSTLVNRITRVFDDDLSAPDRAQVSHNLSATGGTCFLQEYMIPRKSKSLCIYDTRSLSTNLPHNFRLLQRWMTLGVSHGEMVIRDTDDFVMRKNIKSMRRQGLFSPCRRRIVNFVIFVVDGLSVLKSMDVKNDQYNEILFETFNYPFLSFKDNKPAVVVTHGDELSLSERALIRTRLGELLGIPPIKQIFDIPGTSEFDTELAIVDMLRYSIEHADRNLAFNQSYLLEGQRTFHWIAERLQGYDMILEVCSSGASISSPELGCAPAARPSLSPDRAAQPAAFCLSLFIFEVAGKWQEDSECFIYQLPLYGIHSTTGADPFYWMRVILASNRGTVMELGITPIVTSGLVMQLLVGSKIIEVDNSVREDRALLNGAQKLLGILIAIGEAVAYVLSGMYGSVSQLGTGNAILIILQLFFAGIIVICLDELLQKGYGLGSGISLFIATNICENIIWKAFSPTTINSGRGAEFEGAVIALFHLLITRTDKVRALREAFYRQNLPNVTNLLATVLVFLIVIYFQGFRVVLPVRSKNARGQQGSYPIKLFYTSNMPIILQSALVSNLYFISQLLYRRYSGNFLVNLLGKWKESEYSGQSIPVGGIAYYITAPSSLADMAANPFHALFYIVFMLSACALFSKTWIEVSGSSARDVAKQLKEQQMVMPGHRESNLQKELNRYIPTAAAFGGMCIGALTVLADFMGAIGSGTGILLAVTIIYQYFETFEKERASELGQSLSHSCLLRSLVMECLKTNFIRKLELVQNHTVLYNPSDRLRTVPRRLAYSPQRSACYRECHVYFSMIYPAKSCFYGHKSRAFAISLGEEPSSLSEVENISDIDDTVSTDSPNEILPQKLTSDELKALLVDTQRRKLLKKLSEANQYNRFLKRQLLTEEDALAKYKNELAVLELELQTLVSLAEEIANNGVQLYSRKINGRYIQSHLLARLEAIHEKVKEQIKDVDILKFEEVNLFWIGMAESVQVMGSFDGWTQGEEMSPEYTGDYARFSATLKLRSGRYEIKFLVDGEWQLSPELPTVVPVCSSKRMPSVSLEGEQDSVEILVAFLVPNRRT</sequence>
<dbReference type="GO" id="GO:0005789">
    <property type="term" value="C:endoplasmic reticulum membrane"/>
    <property type="evidence" value="ECO:0007669"/>
    <property type="project" value="UniProtKB-SubCell"/>
</dbReference>
<keyword evidence="9" id="KW-0811">Translocation</keyword>
<dbReference type="InterPro" id="IPR002208">
    <property type="entry name" value="SecY/SEC61-alpha"/>
</dbReference>
<feature type="transmembrane region" description="Helical" evidence="14">
    <location>
        <begin position="680"/>
        <end position="698"/>
    </location>
</feature>
<dbReference type="Pfam" id="PF00344">
    <property type="entry name" value="SecY"/>
    <property type="match status" value="1"/>
</dbReference>
<dbReference type="CDD" id="cd02859">
    <property type="entry name" value="E_set_AMPKbeta_like_N"/>
    <property type="match status" value="1"/>
</dbReference>
<keyword evidence="5 14" id="KW-0812">Transmembrane</keyword>
<comment type="similarity">
    <text evidence="3 11">Belongs to the SecY/SEC61-alpha family.</text>
</comment>
<keyword evidence="8 14" id="KW-1133">Transmembrane helix</keyword>
<dbReference type="FunFam" id="1.10.3370.10:FF:000002">
    <property type="entry name" value="Transport Sec61 subunit alpha isoform 2"/>
    <property type="match status" value="1"/>
</dbReference>
<organism evidence="17 18">
    <name type="scientific">Ensete ventricosum</name>
    <name type="common">Abyssinian banana</name>
    <name type="synonym">Musa ensete</name>
    <dbReference type="NCBI Taxonomy" id="4639"/>
    <lineage>
        <taxon>Eukaryota</taxon>
        <taxon>Viridiplantae</taxon>
        <taxon>Streptophyta</taxon>
        <taxon>Embryophyta</taxon>
        <taxon>Tracheophyta</taxon>
        <taxon>Spermatophyta</taxon>
        <taxon>Magnoliopsida</taxon>
        <taxon>Liliopsida</taxon>
        <taxon>Zingiberales</taxon>
        <taxon>Musaceae</taxon>
        <taxon>Ensete</taxon>
    </lineage>
</organism>
<dbReference type="NCBIfam" id="TIGR00967">
    <property type="entry name" value="3a0501s007"/>
    <property type="match status" value="1"/>
</dbReference>
<evidence type="ECO:0000256" key="13">
    <source>
        <dbReference type="SAM" id="MobiDB-lite"/>
    </source>
</evidence>
<evidence type="ECO:0000313" key="18">
    <source>
        <dbReference type="Proteomes" id="UP001222027"/>
    </source>
</evidence>
<keyword evidence="12" id="KW-0175">Coiled coil</keyword>
<dbReference type="GO" id="GO:0009535">
    <property type="term" value="C:chloroplast thylakoid membrane"/>
    <property type="evidence" value="ECO:0007669"/>
    <property type="project" value="UniProtKB-SubCell"/>
</dbReference>
<feature type="domain" description="Translocon Sec61/SecY plug" evidence="15">
    <location>
        <begin position="435"/>
        <end position="462"/>
    </location>
</feature>
<evidence type="ECO:0000256" key="5">
    <source>
        <dbReference type="ARBA" id="ARBA00022692"/>
    </source>
</evidence>
<dbReference type="SUPFAM" id="SSF81296">
    <property type="entry name" value="E set domains"/>
    <property type="match status" value="1"/>
</dbReference>
<keyword evidence="4" id="KW-0813">Transport</keyword>
<dbReference type="PROSITE" id="PS00755">
    <property type="entry name" value="SECY_1"/>
    <property type="match status" value="1"/>
</dbReference>
<evidence type="ECO:0000256" key="3">
    <source>
        <dbReference type="ARBA" id="ARBA00005751"/>
    </source>
</evidence>
<dbReference type="EMBL" id="JAQQAF010000007">
    <property type="protein sequence ID" value="KAJ8471061.1"/>
    <property type="molecule type" value="Genomic_DNA"/>
</dbReference>
<dbReference type="InterPro" id="IPR032640">
    <property type="entry name" value="AMPK1_CBM"/>
</dbReference>
<dbReference type="Gene3D" id="3.40.50.300">
    <property type="entry name" value="P-loop containing nucleotide triphosphate hydrolases"/>
    <property type="match status" value="1"/>
</dbReference>
<feature type="transmembrane region" description="Helical" evidence="14">
    <location>
        <begin position="535"/>
        <end position="554"/>
    </location>
</feature>
<comment type="subcellular location">
    <subcellularLocation>
        <location evidence="2">Endoplasmic reticulum membrane</location>
        <topology evidence="2">Multi-pass membrane protein</topology>
    </subcellularLocation>
    <subcellularLocation>
        <location evidence="1">Plastid</location>
        <location evidence="1">Chloroplast thylakoid membrane</location>
        <topology evidence="1">Multi-pass membrane protein</topology>
    </subcellularLocation>
</comment>
<evidence type="ECO:0000256" key="12">
    <source>
        <dbReference type="SAM" id="Coils"/>
    </source>
</evidence>
<evidence type="ECO:0000256" key="10">
    <source>
        <dbReference type="ARBA" id="ARBA00023136"/>
    </source>
</evidence>
<proteinExistence type="inferred from homology"/>
<feature type="region of interest" description="Disordered" evidence="13">
    <location>
        <begin position="1"/>
        <end position="57"/>
    </location>
</feature>
<dbReference type="Gene3D" id="2.60.40.10">
    <property type="entry name" value="Immunoglobulins"/>
    <property type="match status" value="1"/>
</dbReference>
<dbReference type="SUPFAM" id="SSF103491">
    <property type="entry name" value="Preprotein translocase SecY subunit"/>
    <property type="match status" value="1"/>
</dbReference>
<dbReference type="InterPro" id="IPR014756">
    <property type="entry name" value="Ig_E-set"/>
</dbReference>
<reference evidence="17 18" key="1">
    <citation type="submission" date="2022-12" db="EMBL/GenBank/DDBJ databases">
        <title>Chromosome-scale assembly of the Ensete ventricosum genome.</title>
        <authorList>
            <person name="Dussert Y."/>
            <person name="Stocks J."/>
            <person name="Wendawek A."/>
            <person name="Woldeyes F."/>
            <person name="Nichols R.A."/>
            <person name="Borrell J.S."/>
        </authorList>
    </citation>
    <scope>NUCLEOTIDE SEQUENCE [LARGE SCALE GENOMIC DNA]</scope>
    <source>
        <strain evidence="18">cv. Maze</strain>
        <tissue evidence="17">Seeds</tissue>
    </source>
</reference>
<dbReference type="PANTHER" id="PTHR10906">
    <property type="entry name" value="SECY/SEC61-ALPHA FAMILY MEMBER"/>
    <property type="match status" value="1"/>
</dbReference>
<dbReference type="GO" id="GO:0015031">
    <property type="term" value="P:protein transport"/>
    <property type="evidence" value="ECO:0007669"/>
    <property type="project" value="UniProtKB-KW"/>
</dbReference>
<evidence type="ECO:0000256" key="2">
    <source>
        <dbReference type="ARBA" id="ARBA00004477"/>
    </source>
</evidence>
<keyword evidence="18" id="KW-1185">Reference proteome</keyword>
<keyword evidence="7" id="KW-0653">Protein transport</keyword>
<dbReference type="InterPro" id="IPR023201">
    <property type="entry name" value="SecY_dom_sf"/>
</dbReference>
<keyword evidence="10 14" id="KW-0472">Membrane</keyword>
<accession>A0AAV8P7F9</accession>
<evidence type="ECO:0000256" key="9">
    <source>
        <dbReference type="ARBA" id="ARBA00023010"/>
    </source>
</evidence>
<gene>
    <name evidence="17" type="ORF">OPV22_025404</name>
</gene>
<dbReference type="Pfam" id="PF10559">
    <property type="entry name" value="Plug_translocon"/>
    <property type="match status" value="1"/>
</dbReference>
<dbReference type="Proteomes" id="UP001222027">
    <property type="component" value="Unassembled WGS sequence"/>
</dbReference>
<evidence type="ECO:0000259" key="15">
    <source>
        <dbReference type="Pfam" id="PF10559"/>
    </source>
</evidence>
<dbReference type="SUPFAM" id="SSF52540">
    <property type="entry name" value="P-loop containing nucleoside triphosphate hydrolases"/>
    <property type="match status" value="1"/>
</dbReference>
<evidence type="ECO:0008006" key="19">
    <source>
        <dbReference type="Google" id="ProtNLM"/>
    </source>
</evidence>
<dbReference type="Gene3D" id="1.10.3370.10">
    <property type="entry name" value="SecY subunit domain"/>
    <property type="match status" value="1"/>
</dbReference>
<evidence type="ECO:0000256" key="8">
    <source>
        <dbReference type="ARBA" id="ARBA00022989"/>
    </source>
</evidence>
<evidence type="ECO:0000256" key="6">
    <source>
        <dbReference type="ARBA" id="ARBA00022824"/>
    </source>
</evidence>
<evidence type="ECO:0000313" key="17">
    <source>
        <dbReference type="EMBL" id="KAJ8471061.1"/>
    </source>
</evidence>
<evidence type="ECO:0000256" key="11">
    <source>
        <dbReference type="RuleBase" id="RU004349"/>
    </source>
</evidence>
<feature type="domain" description="AMP-activated protein kinase glycogen-binding" evidence="16">
    <location>
        <begin position="1091"/>
        <end position="1157"/>
    </location>
</feature>
<protein>
    <recommendedName>
        <fullName evidence="19">CBM20 domain-containing protein</fullName>
    </recommendedName>
</protein>
<feature type="compositionally biased region" description="Polar residues" evidence="13">
    <location>
        <begin position="38"/>
        <end position="51"/>
    </location>
</feature>
<dbReference type="InterPro" id="IPR027417">
    <property type="entry name" value="P-loop_NTPase"/>
</dbReference>
<evidence type="ECO:0000259" key="16">
    <source>
        <dbReference type="Pfam" id="PF16561"/>
    </source>
</evidence>
<dbReference type="NCBIfam" id="NF006341">
    <property type="entry name" value="PRK08568.1-5"/>
    <property type="match status" value="1"/>
</dbReference>
<comment type="caution">
    <text evidence="17">The sequence shown here is derived from an EMBL/GenBank/DDBJ whole genome shotgun (WGS) entry which is preliminary data.</text>
</comment>
<feature type="transmembrane region" description="Helical" evidence="14">
    <location>
        <begin position="634"/>
        <end position="654"/>
    </location>
</feature>
<evidence type="ECO:0000256" key="4">
    <source>
        <dbReference type="ARBA" id="ARBA00022448"/>
    </source>
</evidence>
<dbReference type="InterPro" id="IPR030659">
    <property type="entry name" value="SecY_CS"/>
</dbReference>
<dbReference type="PRINTS" id="PR00303">
    <property type="entry name" value="SECYTRNLCASE"/>
</dbReference>
<feature type="transmembrane region" description="Helical" evidence="14">
    <location>
        <begin position="507"/>
        <end position="529"/>
    </location>
</feature>
<evidence type="ECO:0000256" key="14">
    <source>
        <dbReference type="SAM" id="Phobius"/>
    </source>
</evidence>
<dbReference type="Pfam" id="PF16561">
    <property type="entry name" value="AMPK1_CBM"/>
    <property type="match status" value="1"/>
</dbReference>
<evidence type="ECO:0000256" key="7">
    <source>
        <dbReference type="ARBA" id="ARBA00022927"/>
    </source>
</evidence>
<dbReference type="AlphaFoldDB" id="A0AAV8P7F9"/>
<keyword evidence="6" id="KW-0256">Endoplasmic reticulum</keyword>
<dbReference type="InterPro" id="IPR019561">
    <property type="entry name" value="Translocon_Sec61/SecY_plug_dom"/>
</dbReference>
<feature type="transmembrane region" description="Helical" evidence="14">
    <location>
        <begin position="827"/>
        <end position="845"/>
    </location>
</feature>
<dbReference type="InterPro" id="IPR013783">
    <property type="entry name" value="Ig-like_fold"/>
</dbReference>
<feature type="coiled-coil region" evidence="12">
    <location>
        <begin position="991"/>
        <end position="1085"/>
    </location>
</feature>
<name>A0AAV8P7F9_ENSVE</name>